<proteinExistence type="predicted"/>
<evidence type="ECO:0000313" key="2">
    <source>
        <dbReference type="Proteomes" id="UP000326924"/>
    </source>
</evidence>
<accession>A0A5J5F5M8</accession>
<sequence>MIEKGSNSCFLEGCCARVDDAPDAPNRSQTAGCSLLPPTLPPHSNPIDAAAPILKVATSGHAALRKMHSYHRDHPRLVAAKEELKLEAQRALQSLLQSSGLTRERALRVVADLRDPRAWQAHQAAIQEALAGHAELVGITIRVILSSLAELDDILDIRYPLVPPDPVRVDFGPPPRTPRGGLVNSFRTRFRQFRGSRKVHQCDTILDEASHAVDNLYTIVGEQQRRNRELNHDRRAGVVV</sequence>
<keyword evidence="2" id="KW-1185">Reference proteome</keyword>
<reference evidence="1 2" key="1">
    <citation type="submission" date="2019-09" db="EMBL/GenBank/DDBJ databases">
        <title>Draft genome of the ectomycorrhizal ascomycete Sphaerosporella brunnea.</title>
        <authorList>
            <consortium name="DOE Joint Genome Institute"/>
            <person name="Benucci G.M."/>
            <person name="Marozzi G."/>
            <person name="Antonielli L."/>
            <person name="Sanchez S."/>
            <person name="Marco P."/>
            <person name="Wang X."/>
            <person name="Falini L.B."/>
            <person name="Barry K."/>
            <person name="Haridas S."/>
            <person name="Lipzen A."/>
            <person name="Labutti K."/>
            <person name="Grigoriev I.V."/>
            <person name="Murat C."/>
            <person name="Martin F."/>
            <person name="Albertini E."/>
            <person name="Donnini D."/>
            <person name="Bonito G."/>
        </authorList>
    </citation>
    <scope>NUCLEOTIDE SEQUENCE [LARGE SCALE GENOMIC DNA]</scope>
    <source>
        <strain evidence="1 2">Sb_GMNB300</strain>
    </source>
</reference>
<dbReference type="EMBL" id="VXIS01000028">
    <property type="protein sequence ID" value="KAA8912095.1"/>
    <property type="molecule type" value="Genomic_DNA"/>
</dbReference>
<gene>
    <name evidence="1" type="ORF">FN846DRAFT_887396</name>
</gene>
<protein>
    <submittedName>
        <fullName evidence="1">Uncharacterized protein</fullName>
    </submittedName>
</protein>
<dbReference type="InParanoid" id="A0A5J5F5M8"/>
<organism evidence="1 2">
    <name type="scientific">Sphaerosporella brunnea</name>
    <dbReference type="NCBI Taxonomy" id="1250544"/>
    <lineage>
        <taxon>Eukaryota</taxon>
        <taxon>Fungi</taxon>
        <taxon>Dikarya</taxon>
        <taxon>Ascomycota</taxon>
        <taxon>Pezizomycotina</taxon>
        <taxon>Pezizomycetes</taxon>
        <taxon>Pezizales</taxon>
        <taxon>Pyronemataceae</taxon>
        <taxon>Sphaerosporella</taxon>
    </lineage>
</organism>
<dbReference type="AlphaFoldDB" id="A0A5J5F5M8"/>
<dbReference type="Proteomes" id="UP000326924">
    <property type="component" value="Unassembled WGS sequence"/>
</dbReference>
<evidence type="ECO:0000313" key="1">
    <source>
        <dbReference type="EMBL" id="KAA8912095.1"/>
    </source>
</evidence>
<comment type="caution">
    <text evidence="1">The sequence shown here is derived from an EMBL/GenBank/DDBJ whole genome shotgun (WGS) entry which is preliminary data.</text>
</comment>
<name>A0A5J5F5M8_9PEZI</name>